<organism evidence="1 2">
    <name type="scientific">Ridgeia piscesae</name>
    <name type="common">Tubeworm</name>
    <dbReference type="NCBI Taxonomy" id="27915"/>
    <lineage>
        <taxon>Eukaryota</taxon>
        <taxon>Metazoa</taxon>
        <taxon>Spiralia</taxon>
        <taxon>Lophotrochozoa</taxon>
        <taxon>Annelida</taxon>
        <taxon>Polychaeta</taxon>
        <taxon>Sedentaria</taxon>
        <taxon>Canalipalpata</taxon>
        <taxon>Sabellida</taxon>
        <taxon>Siboglinidae</taxon>
        <taxon>Ridgeia</taxon>
    </lineage>
</organism>
<reference evidence="1" key="1">
    <citation type="journal article" date="2023" name="Mol. Biol. Evol.">
        <title>Third-Generation Sequencing Reveals the Adaptive Role of the Epigenome in Three Deep-Sea Polychaetes.</title>
        <authorList>
            <person name="Perez M."/>
            <person name="Aroh O."/>
            <person name="Sun Y."/>
            <person name="Lan Y."/>
            <person name="Juniper S.K."/>
            <person name="Young C.R."/>
            <person name="Angers B."/>
            <person name="Qian P.Y."/>
        </authorList>
    </citation>
    <scope>NUCLEOTIDE SEQUENCE</scope>
    <source>
        <strain evidence="1">R07B-5</strain>
    </source>
</reference>
<comment type="caution">
    <text evidence="1">The sequence shown here is derived from an EMBL/GenBank/DDBJ whole genome shotgun (WGS) entry which is preliminary data.</text>
</comment>
<evidence type="ECO:0000313" key="2">
    <source>
        <dbReference type="Proteomes" id="UP001209878"/>
    </source>
</evidence>
<keyword evidence="2" id="KW-1185">Reference proteome</keyword>
<dbReference type="Proteomes" id="UP001209878">
    <property type="component" value="Unassembled WGS sequence"/>
</dbReference>
<accession>A0AAD9MP71</accession>
<sequence length="53" mass="5969">MESRMFDFGNNVNVALCLCGYCVPMSTHIEFVCCLEKAGLPDRADRCLHELCL</sequence>
<dbReference type="AlphaFoldDB" id="A0AAD9MP71"/>
<evidence type="ECO:0000313" key="1">
    <source>
        <dbReference type="EMBL" id="KAK2140350.1"/>
    </source>
</evidence>
<dbReference type="EMBL" id="JAODUO010005816">
    <property type="protein sequence ID" value="KAK2140350.1"/>
    <property type="molecule type" value="Genomic_DNA"/>
</dbReference>
<gene>
    <name evidence="1" type="ORF">NP493_5833g00001</name>
</gene>
<name>A0AAD9MP71_RIDPI</name>
<proteinExistence type="predicted"/>
<protein>
    <submittedName>
        <fullName evidence="1">Uncharacterized protein</fullName>
    </submittedName>
</protein>